<comment type="similarity">
    <text evidence="8 9">Belongs to the TonB-dependent receptor family.</text>
</comment>
<dbReference type="Pfam" id="PF00593">
    <property type="entry name" value="TonB_dep_Rec_b-barrel"/>
    <property type="match status" value="1"/>
</dbReference>
<evidence type="ECO:0000256" key="6">
    <source>
        <dbReference type="ARBA" id="ARBA00023136"/>
    </source>
</evidence>
<reference evidence="14" key="1">
    <citation type="submission" date="2016-10" db="EMBL/GenBank/DDBJ databases">
        <authorList>
            <person name="Varghese N."/>
            <person name="Submissions S."/>
        </authorList>
    </citation>
    <scope>NUCLEOTIDE SEQUENCE [LARGE SCALE GENOMIC DNA]</scope>
    <source>
        <strain evidence="14">DSM 19891</strain>
    </source>
</reference>
<keyword evidence="14" id="KW-1185">Reference proteome</keyword>
<dbReference type="STRING" id="440514.SAMN04488010_3100"/>
<proteinExistence type="inferred from homology"/>
<dbReference type="Pfam" id="PF07715">
    <property type="entry name" value="Plug"/>
    <property type="match status" value="1"/>
</dbReference>
<evidence type="ECO:0000256" key="3">
    <source>
        <dbReference type="ARBA" id="ARBA00022452"/>
    </source>
</evidence>
<dbReference type="InterPro" id="IPR023996">
    <property type="entry name" value="TonB-dep_OMP_SusC/RagA"/>
</dbReference>
<dbReference type="InterPro" id="IPR008969">
    <property type="entry name" value="CarboxyPept-like_regulatory"/>
</dbReference>
<sequence length="999" mass="107968">MTKLKITFIAIIAMLGQFAYSQTTTVTGVVSDETGAPLPGASVVVSGTTNGTQTDFDGNFTLANVPSNGSITISYIGYVTQQISVNGQSSITVSMQIDAQALDEVVVVGYGAQSRAAVTGAISSVKSEDLNAVPVANATEALQGRAAGVSVVNTGAPGTEPSITIRGLGTFGNNSPLFVVDGVIVGNLSGINQNDIETINVLKDASTTAVYGAQGSNGVIIVTTKKGKSGKTQLSFNAHTGFQQNTQRYDVLNTEQYLQYANEAFGIVPNTPSSASGLNTNWQDEIYTTGLIRSYDLAASGGSETSNFRISGGYFEREGIIIETGFQRYSFRANSDFTFGKLKLGQNFSVNFNKQNPDPTGGVGDRSLLEHAIKAAPYLSVYNSNNLGGFQGPNSAADGQDAENPVRILKHGNAVNNTFALVGNIFAEYDILDGLKFKSQVGLDYYKGTSDRFVPSYNDDSLGATHQQAFATITKNTSAGQTIIYTNSLTYNKTIADVHNFEALLLAEKFDSKGTSLNASSRNTVSDNIDELSNEDSSLQSTSFEYNRLGFLGRLNYNYDDKYIAAVSLRRDASSKFGSNNRWGWFSSYALGWNIAKENFLVDTNVSTLKLRGSLGYSGNDRIANYLYSATLVNNFLYPIAGSNAVGTTAFGLANPDLKWEETRQLNVGIDLGFNNDKFTAALEYYENQSDDLLIRVPTSTSLGINEGSQVRNVGAVETTGFELSLGYNDFEGDFKWSANLNLSTSSNEAISLGGVDELNGGNFENQNITRITEGESLFHFFGLVTDGIYQNQAEVDAVFTANPGQTTVQPGDIRFKDLNNDGDITSEDRAIIGNPLPDLTYGLNLSADYKNWDVNMFWTGIYGRDIYNTNIYDLEGMPRLFNAGVGVLDRWTPTNPSNTVPKAGGAPQNLQLSDRFVEDGSFSRLKNLTIGYTLPNDAFGQELFSKFRIYVSGQNLITITDYTGLDPEVGNGDLFEYGIDRGAYPQPKTYLMGLQVSF</sequence>
<keyword evidence="3 8" id="KW-1134">Transmembrane beta strand</keyword>
<name>A0A1I6JVA4_9FLAO</name>
<protein>
    <submittedName>
        <fullName evidence="13">TonB-linked outer membrane protein, SusC/RagA family</fullName>
    </submittedName>
</protein>
<dbReference type="AlphaFoldDB" id="A0A1I6JVA4"/>
<evidence type="ECO:0000259" key="11">
    <source>
        <dbReference type="Pfam" id="PF00593"/>
    </source>
</evidence>
<evidence type="ECO:0000256" key="10">
    <source>
        <dbReference type="SAM" id="SignalP"/>
    </source>
</evidence>
<evidence type="ECO:0000256" key="4">
    <source>
        <dbReference type="ARBA" id="ARBA00022692"/>
    </source>
</evidence>
<comment type="subcellular location">
    <subcellularLocation>
        <location evidence="1 8">Cell outer membrane</location>
        <topology evidence="1 8">Multi-pass membrane protein</topology>
    </subcellularLocation>
</comment>
<dbReference type="InterPro" id="IPR012910">
    <property type="entry name" value="Plug_dom"/>
</dbReference>
<feature type="domain" description="TonB-dependent receptor-like beta-barrel" evidence="11">
    <location>
        <begin position="386"/>
        <end position="957"/>
    </location>
</feature>
<feature type="signal peptide" evidence="10">
    <location>
        <begin position="1"/>
        <end position="19"/>
    </location>
</feature>
<dbReference type="InterPro" id="IPR037066">
    <property type="entry name" value="Plug_dom_sf"/>
</dbReference>
<feature type="domain" description="TonB-dependent receptor plug" evidence="12">
    <location>
        <begin position="117"/>
        <end position="219"/>
    </location>
</feature>
<dbReference type="GO" id="GO:0009279">
    <property type="term" value="C:cell outer membrane"/>
    <property type="evidence" value="ECO:0007669"/>
    <property type="project" value="UniProtKB-SubCell"/>
</dbReference>
<keyword evidence="10" id="KW-0732">Signal</keyword>
<dbReference type="InterPro" id="IPR036942">
    <property type="entry name" value="Beta-barrel_TonB_sf"/>
</dbReference>
<dbReference type="PROSITE" id="PS52016">
    <property type="entry name" value="TONB_DEPENDENT_REC_3"/>
    <property type="match status" value="1"/>
</dbReference>
<feature type="chain" id="PRO_5011642252" evidence="10">
    <location>
        <begin position="20"/>
        <end position="999"/>
    </location>
</feature>
<dbReference type="InterPro" id="IPR023997">
    <property type="entry name" value="TonB-dep_OMP_SusC/RagA_CS"/>
</dbReference>
<dbReference type="Proteomes" id="UP000199462">
    <property type="component" value="Unassembled WGS sequence"/>
</dbReference>
<dbReference type="NCBIfam" id="TIGR04057">
    <property type="entry name" value="SusC_RagA_signa"/>
    <property type="match status" value="1"/>
</dbReference>
<evidence type="ECO:0000313" key="14">
    <source>
        <dbReference type="Proteomes" id="UP000199462"/>
    </source>
</evidence>
<dbReference type="Gene3D" id="2.40.170.20">
    <property type="entry name" value="TonB-dependent receptor, beta-barrel domain"/>
    <property type="match status" value="1"/>
</dbReference>
<organism evidence="13 14">
    <name type="scientific">Maribacter stanieri</name>
    <dbReference type="NCBI Taxonomy" id="440514"/>
    <lineage>
        <taxon>Bacteria</taxon>
        <taxon>Pseudomonadati</taxon>
        <taxon>Bacteroidota</taxon>
        <taxon>Flavobacteriia</taxon>
        <taxon>Flavobacteriales</taxon>
        <taxon>Flavobacteriaceae</taxon>
        <taxon>Maribacter</taxon>
    </lineage>
</organism>
<dbReference type="SUPFAM" id="SSF56935">
    <property type="entry name" value="Porins"/>
    <property type="match status" value="1"/>
</dbReference>
<dbReference type="SUPFAM" id="SSF49464">
    <property type="entry name" value="Carboxypeptidase regulatory domain-like"/>
    <property type="match status" value="1"/>
</dbReference>
<dbReference type="FunFam" id="2.60.40.1120:FF:000003">
    <property type="entry name" value="Outer membrane protein Omp121"/>
    <property type="match status" value="1"/>
</dbReference>
<dbReference type="NCBIfam" id="TIGR04056">
    <property type="entry name" value="OMP_RagA_SusC"/>
    <property type="match status" value="1"/>
</dbReference>
<keyword evidence="5 9" id="KW-0798">TonB box</keyword>
<gene>
    <name evidence="13" type="ORF">SAMN04488010_3100</name>
</gene>
<dbReference type="RefSeq" id="WP_091904241.1">
    <property type="nucleotide sequence ID" value="NZ_FOYX01000003.1"/>
</dbReference>
<dbReference type="InterPro" id="IPR000531">
    <property type="entry name" value="Beta-barrel_TonB"/>
</dbReference>
<keyword evidence="6 8" id="KW-0472">Membrane</keyword>
<evidence type="ECO:0000256" key="8">
    <source>
        <dbReference type="PROSITE-ProRule" id="PRU01360"/>
    </source>
</evidence>
<keyword evidence="2 8" id="KW-0813">Transport</keyword>
<evidence type="ECO:0000256" key="2">
    <source>
        <dbReference type="ARBA" id="ARBA00022448"/>
    </source>
</evidence>
<dbReference type="Gene3D" id="2.60.40.1120">
    <property type="entry name" value="Carboxypeptidase-like, regulatory domain"/>
    <property type="match status" value="1"/>
</dbReference>
<evidence type="ECO:0000256" key="9">
    <source>
        <dbReference type="RuleBase" id="RU003357"/>
    </source>
</evidence>
<accession>A0A1I6JVA4</accession>
<keyword evidence="7 8" id="KW-0998">Cell outer membrane</keyword>
<evidence type="ECO:0000256" key="5">
    <source>
        <dbReference type="ARBA" id="ARBA00023077"/>
    </source>
</evidence>
<keyword evidence="4 8" id="KW-0812">Transmembrane</keyword>
<dbReference type="EMBL" id="FOYX01000003">
    <property type="protein sequence ID" value="SFR82935.1"/>
    <property type="molecule type" value="Genomic_DNA"/>
</dbReference>
<evidence type="ECO:0000313" key="13">
    <source>
        <dbReference type="EMBL" id="SFR82935.1"/>
    </source>
</evidence>
<evidence type="ECO:0000256" key="1">
    <source>
        <dbReference type="ARBA" id="ARBA00004571"/>
    </source>
</evidence>
<evidence type="ECO:0000259" key="12">
    <source>
        <dbReference type="Pfam" id="PF07715"/>
    </source>
</evidence>
<dbReference type="Pfam" id="PF13715">
    <property type="entry name" value="CarbopepD_reg_2"/>
    <property type="match status" value="1"/>
</dbReference>
<dbReference type="Gene3D" id="2.170.130.10">
    <property type="entry name" value="TonB-dependent receptor, plug domain"/>
    <property type="match status" value="1"/>
</dbReference>
<dbReference type="InterPro" id="IPR039426">
    <property type="entry name" value="TonB-dep_rcpt-like"/>
</dbReference>
<evidence type="ECO:0000256" key="7">
    <source>
        <dbReference type="ARBA" id="ARBA00023237"/>
    </source>
</evidence>